<proteinExistence type="predicted"/>
<reference evidence="1" key="1">
    <citation type="submission" date="2022-06" db="EMBL/GenBank/DDBJ databases">
        <authorList>
            <consortium name="SYNGENTA / RWTH Aachen University"/>
        </authorList>
    </citation>
    <scope>NUCLEOTIDE SEQUENCE</scope>
</reference>
<protein>
    <submittedName>
        <fullName evidence="1">Uncharacterized protein</fullName>
    </submittedName>
</protein>
<dbReference type="AlphaFoldDB" id="A0AAV0B620"/>
<keyword evidence="2" id="KW-1185">Reference proteome</keyword>
<organism evidence="1 2">
    <name type="scientific">Phakopsora pachyrhizi</name>
    <name type="common">Asian soybean rust disease fungus</name>
    <dbReference type="NCBI Taxonomy" id="170000"/>
    <lineage>
        <taxon>Eukaryota</taxon>
        <taxon>Fungi</taxon>
        <taxon>Dikarya</taxon>
        <taxon>Basidiomycota</taxon>
        <taxon>Pucciniomycotina</taxon>
        <taxon>Pucciniomycetes</taxon>
        <taxon>Pucciniales</taxon>
        <taxon>Phakopsoraceae</taxon>
        <taxon>Phakopsora</taxon>
    </lineage>
</organism>
<comment type="caution">
    <text evidence="1">The sequence shown here is derived from an EMBL/GenBank/DDBJ whole genome shotgun (WGS) entry which is preliminary data.</text>
</comment>
<name>A0AAV0B620_PHAPC</name>
<sequence>MTEIERSIFIVERQNELRLVGFFASILERVPLVGIIFSISNRIGYGMMSHDFEKRQRLVLDGKVKKNSVGHRSKTREIELDLPRNSIGNFPKKYDDDDDDCKIRKDK</sequence>
<dbReference type="InterPro" id="IPR052786">
    <property type="entry name" value="Spore_wall_assembly"/>
</dbReference>
<gene>
    <name evidence="1" type="ORF">PPACK8108_LOCUS13073</name>
</gene>
<evidence type="ECO:0000313" key="2">
    <source>
        <dbReference type="Proteomes" id="UP001153365"/>
    </source>
</evidence>
<dbReference type="PANTHER" id="PTHR34292">
    <property type="entry name" value="OUTER SPORE WALL PROTEIN LDS1"/>
    <property type="match status" value="1"/>
</dbReference>
<dbReference type="PANTHER" id="PTHR34292:SF2">
    <property type="entry name" value="OUTER SPORE WALL PROTEIN LDS1"/>
    <property type="match status" value="1"/>
</dbReference>
<evidence type="ECO:0000313" key="1">
    <source>
        <dbReference type="EMBL" id="CAH7678550.1"/>
    </source>
</evidence>
<dbReference type="EMBL" id="CALTRL010003210">
    <property type="protein sequence ID" value="CAH7678550.1"/>
    <property type="molecule type" value="Genomic_DNA"/>
</dbReference>
<dbReference type="Proteomes" id="UP001153365">
    <property type="component" value="Unassembled WGS sequence"/>
</dbReference>
<accession>A0AAV0B620</accession>